<evidence type="ECO:0000256" key="1">
    <source>
        <dbReference type="ARBA" id="ARBA00007514"/>
    </source>
</evidence>
<reference evidence="6" key="1">
    <citation type="submission" date="2020-05" db="EMBL/GenBank/DDBJ databases">
        <title>Phylogenomic resolution of chytrid fungi.</title>
        <authorList>
            <person name="Stajich J.E."/>
            <person name="Amses K."/>
            <person name="Simmons R."/>
            <person name="Seto K."/>
            <person name="Myers J."/>
            <person name="Bonds A."/>
            <person name="Quandt C.A."/>
            <person name="Barry K."/>
            <person name="Liu P."/>
            <person name="Grigoriev I."/>
            <person name="Longcore J.E."/>
            <person name="James T.Y."/>
        </authorList>
    </citation>
    <scope>NUCLEOTIDE SEQUENCE</scope>
    <source>
        <strain evidence="6">JEL0379</strain>
    </source>
</reference>
<proteinExistence type="inferred from homology"/>
<dbReference type="GO" id="GO:0002188">
    <property type="term" value="P:translation reinitiation"/>
    <property type="evidence" value="ECO:0007669"/>
    <property type="project" value="TreeGrafter"/>
</dbReference>
<dbReference type="InterPro" id="IPR001950">
    <property type="entry name" value="SUI1"/>
</dbReference>
<keyword evidence="4" id="KW-0687">Ribonucleoprotein</keyword>
<evidence type="ECO:0000256" key="2">
    <source>
        <dbReference type="ARBA" id="ARBA00011742"/>
    </source>
</evidence>
<dbReference type="Pfam" id="PF01253">
    <property type="entry name" value="SUI1"/>
    <property type="match status" value="1"/>
</dbReference>
<protein>
    <recommendedName>
        <fullName evidence="3 4">Translation machinery-associated protein 22</fullName>
    </recommendedName>
</protein>
<dbReference type="EMBL" id="JADGJQ010000118">
    <property type="protein sequence ID" value="KAJ3168693.1"/>
    <property type="molecule type" value="Genomic_DNA"/>
</dbReference>
<dbReference type="InterPro" id="IPR050318">
    <property type="entry name" value="DENR/SUI1_TIF"/>
</dbReference>
<dbReference type="PROSITE" id="PS50296">
    <property type="entry name" value="SUI1"/>
    <property type="match status" value="1"/>
</dbReference>
<dbReference type="GO" id="GO:0005737">
    <property type="term" value="C:cytoplasm"/>
    <property type="evidence" value="ECO:0007669"/>
    <property type="project" value="UniProtKB-SubCell"/>
</dbReference>
<dbReference type="InterPro" id="IPR048517">
    <property type="entry name" value="DENR_N"/>
</dbReference>
<evidence type="ECO:0000313" key="7">
    <source>
        <dbReference type="Proteomes" id="UP001212152"/>
    </source>
</evidence>
<evidence type="ECO:0000313" key="6">
    <source>
        <dbReference type="EMBL" id="KAJ3168693.1"/>
    </source>
</evidence>
<dbReference type="InterPro" id="IPR046447">
    <property type="entry name" value="DENR_C"/>
</dbReference>
<dbReference type="GO" id="GO:0001731">
    <property type="term" value="P:formation of translation preinitiation complex"/>
    <property type="evidence" value="ECO:0007669"/>
    <property type="project" value="TreeGrafter"/>
</dbReference>
<comment type="subcellular location">
    <subcellularLocation>
        <location evidence="4">Cytoplasm</location>
    </subcellularLocation>
</comment>
<keyword evidence="4" id="KW-0963">Cytoplasm</keyword>
<dbReference type="Gene3D" id="3.30.780.10">
    <property type="entry name" value="SUI1-like domain"/>
    <property type="match status" value="1"/>
</dbReference>
<dbReference type="SUPFAM" id="SSF55159">
    <property type="entry name" value="eIF1-like"/>
    <property type="match status" value="1"/>
</dbReference>
<gene>
    <name evidence="6" type="primary">TMA22</name>
    <name evidence="6" type="ORF">HDU87_000981</name>
</gene>
<dbReference type="InterPro" id="IPR036877">
    <property type="entry name" value="SUI1_dom_sf"/>
</dbReference>
<organism evidence="6 7">
    <name type="scientific">Geranomyces variabilis</name>
    <dbReference type="NCBI Taxonomy" id="109894"/>
    <lineage>
        <taxon>Eukaryota</taxon>
        <taxon>Fungi</taxon>
        <taxon>Fungi incertae sedis</taxon>
        <taxon>Chytridiomycota</taxon>
        <taxon>Chytridiomycota incertae sedis</taxon>
        <taxon>Chytridiomycetes</taxon>
        <taxon>Spizellomycetales</taxon>
        <taxon>Powellomycetaceae</taxon>
        <taxon>Geranomyces</taxon>
    </lineage>
</organism>
<dbReference type="GO" id="GO:0005840">
    <property type="term" value="C:ribosome"/>
    <property type="evidence" value="ECO:0007669"/>
    <property type="project" value="UniProtKB-KW"/>
</dbReference>
<comment type="subunit">
    <text evidence="2 4">Interacts with the 40S ribosomal subunit.</text>
</comment>
<dbReference type="InterPro" id="IPR005873">
    <property type="entry name" value="DENR_eukaryotes"/>
</dbReference>
<comment type="caution">
    <text evidence="6">The sequence shown here is derived from an EMBL/GenBank/DDBJ whole genome shotgun (WGS) entry which is preliminary data.</text>
</comment>
<dbReference type="PANTHER" id="PTHR12789">
    <property type="entry name" value="DENSITY-REGULATED PROTEIN HOMOLOG"/>
    <property type="match status" value="1"/>
</dbReference>
<name>A0AAD5TBF3_9FUNG</name>
<dbReference type="PANTHER" id="PTHR12789:SF0">
    <property type="entry name" value="DENSITY-REGULATED PROTEIN"/>
    <property type="match status" value="1"/>
</dbReference>
<dbReference type="GO" id="GO:0003729">
    <property type="term" value="F:mRNA binding"/>
    <property type="evidence" value="ECO:0007669"/>
    <property type="project" value="TreeGrafter"/>
</dbReference>
<dbReference type="Pfam" id="PF21023">
    <property type="entry name" value="DENR_N"/>
    <property type="match status" value="1"/>
</dbReference>
<comment type="similarity">
    <text evidence="1 4">Belongs to the DENR family.</text>
</comment>
<evidence type="ECO:0000259" key="5">
    <source>
        <dbReference type="PROSITE" id="PS50296"/>
    </source>
</evidence>
<keyword evidence="4" id="KW-0689">Ribosomal protein</keyword>
<dbReference type="GO" id="GO:1990904">
    <property type="term" value="C:ribonucleoprotein complex"/>
    <property type="evidence" value="ECO:0007669"/>
    <property type="project" value="UniProtKB-KW"/>
</dbReference>
<dbReference type="NCBIfam" id="TIGR01159">
    <property type="entry name" value="DRP1"/>
    <property type="match status" value="1"/>
</dbReference>
<accession>A0AAD5TBF3</accession>
<evidence type="ECO:0000256" key="4">
    <source>
        <dbReference type="RuleBase" id="RU361273"/>
    </source>
</evidence>
<dbReference type="CDD" id="cd11607">
    <property type="entry name" value="DENR_C"/>
    <property type="match status" value="1"/>
</dbReference>
<dbReference type="AlphaFoldDB" id="A0AAD5TBF3"/>
<dbReference type="Proteomes" id="UP001212152">
    <property type="component" value="Unassembled WGS sequence"/>
</dbReference>
<feature type="domain" description="SUI1" evidence="5">
    <location>
        <begin position="103"/>
        <end position="174"/>
    </location>
</feature>
<keyword evidence="7" id="KW-1185">Reference proteome</keyword>
<sequence>MSDSEQHADDAQPVWPPTRVLPDILYCGVCTLPIEYCEFAGTVSKCQKWLRNKDQALFAKTWPDIDLSQKLEETTIDEGMTKEQKKAEAKAAQEAKKKANQRVVIKRIERSKRKCVIEVSGLELFGVDLKKAAKLFATKFATGASVTKNPQGTDDIVVQGDVQDDIYDLVVETWEQVPEEQIELTEGKKK</sequence>
<evidence type="ECO:0000256" key="3">
    <source>
        <dbReference type="ARBA" id="ARBA00020058"/>
    </source>
</evidence>
<dbReference type="GO" id="GO:0003743">
    <property type="term" value="F:translation initiation factor activity"/>
    <property type="evidence" value="ECO:0007669"/>
    <property type="project" value="InterPro"/>
</dbReference>
<comment type="domain">
    <text evidence="4">The SUI1 domain may be involved in RNA binding.</text>
</comment>